<accession>A0A643MN14</accession>
<reference evidence="1" key="1">
    <citation type="submission" date="2019-07" db="EMBL/GenBank/DDBJ databases">
        <title>Draft genome sequence of Bacillus thuringiensis strain PT02.</title>
        <authorList>
            <person name="Nguyen H."/>
            <person name="Nguyen L.N."/>
            <person name="Nguyen H.T.T."/>
            <person name="Nguyen D.V."/>
            <person name="Le H.T.T."/>
        </authorList>
    </citation>
    <scope>NUCLEOTIDE SEQUENCE</scope>
    <source>
        <strain evidence="1">PT02</strain>
    </source>
</reference>
<proteinExistence type="predicted"/>
<name>A0A643MN14_BACTU</name>
<dbReference type="KEGG" id="bthy:AQ980_09745"/>
<gene>
    <name evidence="1" type="ORF">FPG91_19925</name>
</gene>
<dbReference type="AlphaFoldDB" id="A0A643MN14"/>
<dbReference type="RefSeq" id="WP_000409691.1">
    <property type="nucleotide sequence ID" value="NZ_CP011349.1"/>
</dbReference>
<dbReference type="EMBL" id="VLPO01000029">
    <property type="protein sequence ID" value="KAB1351713.1"/>
    <property type="molecule type" value="Genomic_DNA"/>
</dbReference>
<sequence length="178" mass="20429">MEKCFTVKEVAALMGYKNEETIKRKIKDGMFPKAFQNSRKEGWKIPASDVATLTGSSLAKVQGKKKSLSPDYNKSELVKLAYQVTTLTSPPEEVHKILISLPLERVLEICLIIRQQSRPIDEPYKFVKAAKTKNWMPDPIADGEKKRLVDLTQRDYESLALKEQQTETIPLYNWLEQE</sequence>
<evidence type="ECO:0000313" key="1">
    <source>
        <dbReference type="EMBL" id="KAB1351713.1"/>
    </source>
</evidence>
<comment type="caution">
    <text evidence="1">The sequence shown here is derived from an EMBL/GenBank/DDBJ whole genome shotgun (WGS) entry which is preliminary data.</text>
</comment>
<organism evidence="1">
    <name type="scientific">Bacillus thuringiensis</name>
    <dbReference type="NCBI Taxonomy" id="1428"/>
    <lineage>
        <taxon>Bacteria</taxon>
        <taxon>Bacillati</taxon>
        <taxon>Bacillota</taxon>
        <taxon>Bacilli</taxon>
        <taxon>Bacillales</taxon>
        <taxon>Bacillaceae</taxon>
        <taxon>Bacillus</taxon>
        <taxon>Bacillus cereus group</taxon>
    </lineage>
</organism>
<protein>
    <submittedName>
        <fullName evidence="1">Uncharacterized protein</fullName>
    </submittedName>
</protein>